<evidence type="ECO:0000256" key="3">
    <source>
        <dbReference type="ARBA" id="ARBA00023134"/>
    </source>
</evidence>
<dbReference type="InterPro" id="IPR003578">
    <property type="entry name" value="Small_GTPase_Rho"/>
</dbReference>
<protein>
    <submittedName>
        <fullName evidence="5">Uncharacterized protein</fullName>
    </submittedName>
</protein>
<gene>
    <name evidence="5" type="ORF">BaRGS_00027334</name>
</gene>
<dbReference type="SMART" id="SM00173">
    <property type="entry name" value="RAS"/>
    <property type="match status" value="1"/>
</dbReference>
<dbReference type="PROSITE" id="PS51421">
    <property type="entry name" value="RAS"/>
    <property type="match status" value="1"/>
</dbReference>
<dbReference type="GO" id="GO:0016020">
    <property type="term" value="C:membrane"/>
    <property type="evidence" value="ECO:0007669"/>
    <property type="project" value="UniProtKB-SubCell"/>
</dbReference>
<evidence type="ECO:0000256" key="2">
    <source>
        <dbReference type="ARBA" id="ARBA00022741"/>
    </source>
</evidence>
<evidence type="ECO:0000256" key="4">
    <source>
        <dbReference type="ARBA" id="ARBA00023136"/>
    </source>
</evidence>
<dbReference type="InterPro" id="IPR001806">
    <property type="entry name" value="Small_GTPase"/>
</dbReference>
<dbReference type="FunFam" id="3.40.50.300:FF:002060">
    <property type="entry name" value="Rho family GTPase"/>
    <property type="match status" value="1"/>
</dbReference>
<evidence type="ECO:0000313" key="6">
    <source>
        <dbReference type="Proteomes" id="UP001519460"/>
    </source>
</evidence>
<dbReference type="SMART" id="SM00174">
    <property type="entry name" value="RHO"/>
    <property type="match status" value="1"/>
</dbReference>
<name>A0ABD0K3F4_9CAEN</name>
<sequence length="208" mass="23558">MFRWRKPKKEPIKCSVVGDHETSKKTELLSAYTAVSMSPEEYGPQVFANYPVNQMVGGESHSLWLADTDSREEFDGLRRLGHLHTDVILICFSVVAPSSLEDVRQKWVPEVLRHAREDTPFMLVGTETDLRDDAETAENLAKNQQRPVTADEGKELAQELGAVAYMECSAKTLEGVNEVFHEALLVGLHTKFWNQLLESDSRRRCILI</sequence>
<keyword evidence="3" id="KW-0342">GTP-binding</keyword>
<comment type="caution">
    <text evidence="5">The sequence shown here is derived from an EMBL/GenBank/DDBJ whole genome shotgun (WGS) entry which is preliminary data.</text>
</comment>
<keyword evidence="4" id="KW-0472">Membrane</keyword>
<evidence type="ECO:0000313" key="5">
    <source>
        <dbReference type="EMBL" id="KAK7481378.1"/>
    </source>
</evidence>
<dbReference type="SUPFAM" id="SSF52540">
    <property type="entry name" value="P-loop containing nucleoside triphosphate hydrolases"/>
    <property type="match status" value="1"/>
</dbReference>
<dbReference type="SMART" id="SM00175">
    <property type="entry name" value="RAB"/>
    <property type="match status" value="1"/>
</dbReference>
<dbReference type="PANTHER" id="PTHR24072">
    <property type="entry name" value="RHO FAMILY GTPASE"/>
    <property type="match status" value="1"/>
</dbReference>
<evidence type="ECO:0000256" key="1">
    <source>
        <dbReference type="ARBA" id="ARBA00004370"/>
    </source>
</evidence>
<dbReference type="InterPro" id="IPR005225">
    <property type="entry name" value="Small_GTP-bd"/>
</dbReference>
<dbReference type="Proteomes" id="UP001519460">
    <property type="component" value="Unassembled WGS sequence"/>
</dbReference>
<dbReference type="NCBIfam" id="TIGR00231">
    <property type="entry name" value="small_GTP"/>
    <property type="match status" value="1"/>
</dbReference>
<comment type="subcellular location">
    <subcellularLocation>
        <location evidence="1">Membrane</location>
    </subcellularLocation>
</comment>
<accession>A0ABD0K3F4</accession>
<dbReference type="AlphaFoldDB" id="A0ABD0K3F4"/>
<dbReference type="PROSITE" id="PS51420">
    <property type="entry name" value="RHO"/>
    <property type="match status" value="1"/>
</dbReference>
<proteinExistence type="predicted"/>
<organism evidence="5 6">
    <name type="scientific">Batillaria attramentaria</name>
    <dbReference type="NCBI Taxonomy" id="370345"/>
    <lineage>
        <taxon>Eukaryota</taxon>
        <taxon>Metazoa</taxon>
        <taxon>Spiralia</taxon>
        <taxon>Lophotrochozoa</taxon>
        <taxon>Mollusca</taxon>
        <taxon>Gastropoda</taxon>
        <taxon>Caenogastropoda</taxon>
        <taxon>Sorbeoconcha</taxon>
        <taxon>Cerithioidea</taxon>
        <taxon>Batillariidae</taxon>
        <taxon>Batillaria</taxon>
    </lineage>
</organism>
<dbReference type="PROSITE" id="PS51419">
    <property type="entry name" value="RAB"/>
    <property type="match status" value="1"/>
</dbReference>
<keyword evidence="6" id="KW-1185">Reference proteome</keyword>
<dbReference type="InterPro" id="IPR027417">
    <property type="entry name" value="P-loop_NTPase"/>
</dbReference>
<dbReference type="Pfam" id="PF00071">
    <property type="entry name" value="Ras"/>
    <property type="match status" value="1"/>
</dbReference>
<keyword evidence="2" id="KW-0547">Nucleotide-binding</keyword>
<dbReference type="PRINTS" id="PR00449">
    <property type="entry name" value="RASTRNSFRMNG"/>
</dbReference>
<dbReference type="Gene3D" id="3.40.50.300">
    <property type="entry name" value="P-loop containing nucleotide triphosphate hydrolases"/>
    <property type="match status" value="1"/>
</dbReference>
<reference evidence="5 6" key="1">
    <citation type="journal article" date="2023" name="Sci. Data">
        <title>Genome assembly of the Korean intertidal mud-creeper Batillaria attramentaria.</title>
        <authorList>
            <person name="Patra A.K."/>
            <person name="Ho P.T."/>
            <person name="Jun S."/>
            <person name="Lee S.J."/>
            <person name="Kim Y."/>
            <person name="Won Y.J."/>
        </authorList>
    </citation>
    <scope>NUCLEOTIDE SEQUENCE [LARGE SCALE GENOMIC DNA]</scope>
    <source>
        <strain evidence="5">Wonlab-2016</strain>
    </source>
</reference>
<dbReference type="EMBL" id="JACVVK020000263">
    <property type="protein sequence ID" value="KAK7481378.1"/>
    <property type="molecule type" value="Genomic_DNA"/>
</dbReference>
<dbReference type="CDD" id="cd00157">
    <property type="entry name" value="Rho"/>
    <property type="match status" value="1"/>
</dbReference>
<dbReference type="GO" id="GO:0005525">
    <property type="term" value="F:GTP binding"/>
    <property type="evidence" value="ECO:0007669"/>
    <property type="project" value="UniProtKB-KW"/>
</dbReference>